<dbReference type="AlphaFoldDB" id="A0A9P1CLB7"/>
<accession>A0A9P1CLB7</accession>
<protein>
    <submittedName>
        <fullName evidence="2">Uncharacterized protein</fullName>
    </submittedName>
</protein>
<dbReference type="Proteomes" id="UP001152797">
    <property type="component" value="Unassembled WGS sequence"/>
</dbReference>
<reference evidence="2" key="1">
    <citation type="submission" date="2022-10" db="EMBL/GenBank/DDBJ databases">
        <authorList>
            <person name="Chen Y."/>
            <person name="Dougan E. K."/>
            <person name="Chan C."/>
            <person name="Rhodes N."/>
            <person name="Thang M."/>
        </authorList>
    </citation>
    <scope>NUCLEOTIDE SEQUENCE</scope>
</reference>
<gene>
    <name evidence="2" type="ORF">C1SCF055_LOCUS21060</name>
</gene>
<proteinExistence type="predicted"/>
<evidence type="ECO:0000313" key="2">
    <source>
        <dbReference type="EMBL" id="CAI3994412.1"/>
    </source>
</evidence>
<evidence type="ECO:0000313" key="4">
    <source>
        <dbReference type="Proteomes" id="UP001152797"/>
    </source>
</evidence>
<dbReference type="EMBL" id="CAMXCT030001947">
    <property type="protein sequence ID" value="CAL4781724.1"/>
    <property type="molecule type" value="Genomic_DNA"/>
</dbReference>
<dbReference type="EMBL" id="CAMXCT020001947">
    <property type="protein sequence ID" value="CAL1147787.1"/>
    <property type="molecule type" value="Genomic_DNA"/>
</dbReference>
<organism evidence="2">
    <name type="scientific">Cladocopium goreaui</name>
    <dbReference type="NCBI Taxonomy" id="2562237"/>
    <lineage>
        <taxon>Eukaryota</taxon>
        <taxon>Sar</taxon>
        <taxon>Alveolata</taxon>
        <taxon>Dinophyceae</taxon>
        <taxon>Suessiales</taxon>
        <taxon>Symbiodiniaceae</taxon>
        <taxon>Cladocopium</taxon>
    </lineage>
</organism>
<dbReference type="EMBL" id="CAMXCT010001947">
    <property type="protein sequence ID" value="CAI3994412.1"/>
    <property type="molecule type" value="Genomic_DNA"/>
</dbReference>
<evidence type="ECO:0000256" key="1">
    <source>
        <dbReference type="SAM" id="MobiDB-lite"/>
    </source>
</evidence>
<sequence>MDAAYQLLPRGCFAGLFGLLGGSSSQSSGGSWLLRSFCDEVLGGGASLGSLYAYLDLTEALLMLRPACRAIAAAAKGHPRLRSPLVVDVQDIEDLLSQMPFHWPKGVLIRQVVAGANPPEAVLKKVTQLLCAAQSVSKELGAGQLQRLALPLGVPNPTLRMWVRLGLLSELRELHLLGRGGPSDAGLTYLARCCQKLQHLTLLGGSSSAASSLLLQAQSKGAMSDDWWRGFRCTRLCILPRLQHARLKGLSVQRVPSWFCGQWSPTMPTWGHEVHYYDPLGRFICMRNSMIERVGVVRSLLPSQFGPWWELDVTFLARQDSPSQLILLLPVGSPGDALASLEAWAGFQKEPSSVVRGAIVGPSDGVRDRPRKFPHPGHGHEWRRISRDCVVEDLMPWGIQEWAEAAISSGADDSVSMFFEGASSDDEVEESSCVTKSVEELLAQLDRDEAREWEALRPSTRVEVGNGSVPSIEEILVQLDVEEERDRSH</sequence>
<dbReference type="OrthoDB" id="427190at2759"/>
<evidence type="ECO:0000313" key="3">
    <source>
        <dbReference type="EMBL" id="CAL1147787.1"/>
    </source>
</evidence>
<name>A0A9P1CLB7_9DINO</name>
<comment type="caution">
    <text evidence="2">The sequence shown here is derived from an EMBL/GenBank/DDBJ whole genome shotgun (WGS) entry which is preliminary data.</text>
</comment>
<keyword evidence="4" id="KW-1185">Reference proteome</keyword>
<reference evidence="3" key="2">
    <citation type="submission" date="2024-04" db="EMBL/GenBank/DDBJ databases">
        <authorList>
            <person name="Chen Y."/>
            <person name="Shah S."/>
            <person name="Dougan E. K."/>
            <person name="Thang M."/>
            <person name="Chan C."/>
        </authorList>
    </citation>
    <scope>NUCLEOTIDE SEQUENCE [LARGE SCALE GENOMIC DNA]</scope>
</reference>
<feature type="region of interest" description="Disordered" evidence="1">
    <location>
        <begin position="359"/>
        <end position="379"/>
    </location>
</feature>